<feature type="transmembrane region" description="Helical" evidence="7">
    <location>
        <begin position="241"/>
        <end position="265"/>
    </location>
</feature>
<dbReference type="Pfam" id="PF14067">
    <property type="entry name" value="LssY_C"/>
    <property type="match status" value="1"/>
</dbReference>
<gene>
    <name evidence="11" type="ORF">F3N42_09805</name>
</gene>
<feature type="transmembrane region" description="Helical" evidence="7">
    <location>
        <begin position="12"/>
        <end position="30"/>
    </location>
</feature>
<feature type="domain" description="VTT" evidence="9">
    <location>
        <begin position="40"/>
        <end position="163"/>
    </location>
</feature>
<comment type="caution">
    <text evidence="11">The sequence shown here is derived from an EMBL/GenBank/DDBJ whole genome shotgun (WGS) entry which is preliminary data.</text>
</comment>
<keyword evidence="3" id="KW-1003">Cell membrane</keyword>
<dbReference type="Gene3D" id="1.20.144.10">
    <property type="entry name" value="Phosphatidic acid phosphatase type 2/haloperoxidase"/>
    <property type="match status" value="1"/>
</dbReference>
<dbReference type="InterPro" id="IPR036938">
    <property type="entry name" value="PAP2/HPO_sf"/>
</dbReference>
<dbReference type="InterPro" id="IPR032818">
    <property type="entry name" value="DedA-like"/>
</dbReference>
<evidence type="ECO:0000313" key="11">
    <source>
        <dbReference type="EMBL" id="KAA9131600.1"/>
    </source>
</evidence>
<evidence type="ECO:0000259" key="9">
    <source>
        <dbReference type="Pfam" id="PF09335"/>
    </source>
</evidence>
<evidence type="ECO:0000256" key="2">
    <source>
        <dbReference type="ARBA" id="ARBA00010792"/>
    </source>
</evidence>
<protein>
    <submittedName>
        <fullName evidence="11">Uncharacterized protein</fullName>
    </submittedName>
</protein>
<dbReference type="PANTHER" id="PTHR30353">
    <property type="entry name" value="INNER MEMBRANE PROTEIN DEDA-RELATED"/>
    <property type="match status" value="1"/>
</dbReference>
<comment type="similarity">
    <text evidence="2">Belongs to the DedA family.</text>
</comment>
<proteinExistence type="inferred from homology"/>
<keyword evidence="5 7" id="KW-1133">Transmembrane helix</keyword>
<dbReference type="InterPro" id="IPR000326">
    <property type="entry name" value="PAP2/HPO"/>
</dbReference>
<feature type="transmembrane region" description="Helical" evidence="7">
    <location>
        <begin position="144"/>
        <end position="168"/>
    </location>
</feature>
<evidence type="ECO:0000259" key="10">
    <source>
        <dbReference type="Pfam" id="PF14067"/>
    </source>
</evidence>
<feature type="domain" description="LssY-like C-terminal" evidence="10">
    <location>
        <begin position="498"/>
        <end position="615"/>
    </location>
</feature>
<comment type="subcellular location">
    <subcellularLocation>
        <location evidence="1">Cell membrane</location>
        <topology evidence="1">Multi-pass membrane protein</topology>
    </subcellularLocation>
</comment>
<dbReference type="InterPro" id="IPR032816">
    <property type="entry name" value="VTT_dom"/>
</dbReference>
<name>A0A5N0T9I9_9GAMM</name>
<dbReference type="RefSeq" id="WP_150864254.1">
    <property type="nucleotide sequence ID" value="NZ_VYXP01000005.1"/>
</dbReference>
<feature type="transmembrane region" description="Helical" evidence="7">
    <location>
        <begin position="395"/>
        <end position="414"/>
    </location>
</feature>
<dbReference type="InterPro" id="IPR025902">
    <property type="entry name" value="LssY-like-C_dom"/>
</dbReference>
<evidence type="ECO:0000256" key="5">
    <source>
        <dbReference type="ARBA" id="ARBA00022989"/>
    </source>
</evidence>
<dbReference type="GO" id="GO:0005886">
    <property type="term" value="C:plasma membrane"/>
    <property type="evidence" value="ECO:0007669"/>
    <property type="project" value="UniProtKB-SubCell"/>
</dbReference>
<feature type="transmembrane region" description="Helical" evidence="7">
    <location>
        <begin position="303"/>
        <end position="320"/>
    </location>
</feature>
<evidence type="ECO:0000313" key="12">
    <source>
        <dbReference type="Proteomes" id="UP000325372"/>
    </source>
</evidence>
<dbReference type="Proteomes" id="UP000325372">
    <property type="component" value="Unassembled WGS sequence"/>
</dbReference>
<evidence type="ECO:0000256" key="4">
    <source>
        <dbReference type="ARBA" id="ARBA00022692"/>
    </source>
</evidence>
<dbReference type="Pfam" id="PF01569">
    <property type="entry name" value="PAP2"/>
    <property type="match status" value="1"/>
</dbReference>
<evidence type="ECO:0000259" key="8">
    <source>
        <dbReference type="Pfam" id="PF01569"/>
    </source>
</evidence>
<keyword evidence="4 7" id="KW-0812">Transmembrane</keyword>
<dbReference type="PANTHER" id="PTHR30353:SF15">
    <property type="entry name" value="INNER MEMBRANE PROTEIN YABI"/>
    <property type="match status" value="1"/>
</dbReference>
<feature type="domain" description="Phosphatidic acid phosphatase type 2/haloperoxidase" evidence="8">
    <location>
        <begin position="362"/>
        <end position="434"/>
    </location>
</feature>
<feature type="transmembrane region" description="Helical" evidence="7">
    <location>
        <begin position="37"/>
        <end position="57"/>
    </location>
</feature>
<evidence type="ECO:0000256" key="1">
    <source>
        <dbReference type="ARBA" id="ARBA00004651"/>
    </source>
</evidence>
<dbReference type="EMBL" id="VYXP01000005">
    <property type="protein sequence ID" value="KAA9131600.1"/>
    <property type="molecule type" value="Genomic_DNA"/>
</dbReference>
<dbReference type="Pfam" id="PF09335">
    <property type="entry name" value="VTT_dom"/>
    <property type="match status" value="1"/>
</dbReference>
<evidence type="ECO:0000256" key="7">
    <source>
        <dbReference type="SAM" id="Phobius"/>
    </source>
</evidence>
<feature type="transmembrane region" description="Helical" evidence="7">
    <location>
        <begin position="361"/>
        <end position="383"/>
    </location>
</feature>
<evidence type="ECO:0000256" key="3">
    <source>
        <dbReference type="ARBA" id="ARBA00022475"/>
    </source>
</evidence>
<feature type="transmembrane region" description="Helical" evidence="7">
    <location>
        <begin position="420"/>
        <end position="438"/>
    </location>
</feature>
<evidence type="ECO:0000256" key="6">
    <source>
        <dbReference type="ARBA" id="ARBA00023136"/>
    </source>
</evidence>
<organism evidence="11 12">
    <name type="scientific">Marinihelvus fidelis</name>
    <dbReference type="NCBI Taxonomy" id="2613842"/>
    <lineage>
        <taxon>Bacteria</taxon>
        <taxon>Pseudomonadati</taxon>
        <taxon>Pseudomonadota</taxon>
        <taxon>Gammaproteobacteria</taxon>
        <taxon>Chromatiales</taxon>
        <taxon>Wenzhouxiangellaceae</taxon>
        <taxon>Marinihelvus</taxon>
    </lineage>
</organism>
<reference evidence="11 12" key="1">
    <citation type="submission" date="2019-09" db="EMBL/GenBank/DDBJ databases">
        <title>Wenzhouxiangella sp. Genome sequencing and assembly.</title>
        <authorList>
            <person name="Zhang R."/>
        </authorList>
    </citation>
    <scope>NUCLEOTIDE SEQUENCE [LARGE SCALE GENOMIC DNA]</scope>
    <source>
        <strain evidence="11 12">W260</strain>
    </source>
</reference>
<keyword evidence="6 7" id="KW-0472">Membrane</keyword>
<keyword evidence="12" id="KW-1185">Reference proteome</keyword>
<sequence>MESGWIQPLLDWIAANPGWAGFAVFVLAFLESLVIIGFLLPGIFILFAIGAMIGLGMTGMLPIWVGGSLGAVAGDLVSYWVGHRYQQRLRTLWPFSRYPGMLLRGDEFFARHGAKSVIIGRFIGPLRPVVPATAGMLGMPLSQFAWVSVPACILWTPAYLVPGMLFGASLEVASDYAGRLALVLALAVGVVWLALWAVRMLYEISAVYSARWLRRAIRWSRRHPVLGRLAGPILDPSQPEVLSVSMLGLLLVVALWGFVLLMFLAPFGPEPGVRDLAVMNWAQTLRNDITDPFMVVVSQLSRWWVLLPTLVATLLWLLGAERLDAAIHWLVAMAGAMVLQALMAMSLRATPALQAAGSEHVYVPSAHLTLVTVLLGFFSVMVAKELRRKHRRWPYLAATLLVTLLLFARIYLGLDWFSGALAGVILGLAWTAIVGMAYRARAKRHFAGGVACAIFFGTLVMTIAWQADVHLDRDLEAVRVPLPEATLAESEWWDGAWAELPQRRTYSRSVASRRFNFQMVGDIETLREALEAEGWAPAEADDWRWFLRALNPNADEATLPLTGKNYLGHRETLVLRLPGSADEQMVLRLWDSGTRLVPGGDTVWLGQFHRERLVKRVWLFSYWNAAEPAQADVSDLEELLGPAWQFQQALPYFFLLRPAP</sequence>
<feature type="transmembrane region" description="Helical" evidence="7">
    <location>
        <begin position="445"/>
        <end position="465"/>
    </location>
</feature>
<accession>A0A5N0T9I9</accession>
<feature type="transmembrane region" description="Helical" evidence="7">
    <location>
        <begin position="180"/>
        <end position="202"/>
    </location>
</feature>
<dbReference type="AlphaFoldDB" id="A0A5N0T9I9"/>
<dbReference type="SUPFAM" id="SSF48317">
    <property type="entry name" value="Acid phosphatase/Vanadium-dependent haloperoxidase"/>
    <property type="match status" value="1"/>
</dbReference>
<feature type="transmembrane region" description="Helical" evidence="7">
    <location>
        <begin position="327"/>
        <end position="349"/>
    </location>
</feature>
<feature type="transmembrane region" description="Helical" evidence="7">
    <location>
        <begin position="63"/>
        <end position="82"/>
    </location>
</feature>